<dbReference type="EMBL" id="KN822014">
    <property type="protein sequence ID" value="KIM67179.1"/>
    <property type="molecule type" value="Genomic_DNA"/>
</dbReference>
<dbReference type="HOGENOM" id="CLU_1094596_0_0_1"/>
<name>A0A0C3EFV4_9AGAM</name>
<keyword evidence="2" id="KW-1185">Reference proteome</keyword>
<dbReference type="Proteomes" id="UP000053989">
    <property type="component" value="Unassembled WGS sequence"/>
</dbReference>
<dbReference type="STRING" id="1036808.A0A0C3EFV4"/>
<reference evidence="2" key="2">
    <citation type="submission" date="2015-01" db="EMBL/GenBank/DDBJ databases">
        <title>Evolutionary Origins and Diversification of the Mycorrhizal Mutualists.</title>
        <authorList>
            <consortium name="DOE Joint Genome Institute"/>
            <consortium name="Mycorrhizal Genomics Consortium"/>
            <person name="Kohler A."/>
            <person name="Kuo A."/>
            <person name="Nagy L.G."/>
            <person name="Floudas D."/>
            <person name="Copeland A."/>
            <person name="Barry K.W."/>
            <person name="Cichocki N."/>
            <person name="Veneault-Fourrey C."/>
            <person name="LaButti K."/>
            <person name="Lindquist E.A."/>
            <person name="Lipzen A."/>
            <person name="Lundell T."/>
            <person name="Morin E."/>
            <person name="Murat C."/>
            <person name="Riley R."/>
            <person name="Ohm R."/>
            <person name="Sun H."/>
            <person name="Tunlid A."/>
            <person name="Henrissat B."/>
            <person name="Grigoriev I.V."/>
            <person name="Hibbett D.S."/>
            <person name="Martin F."/>
        </authorList>
    </citation>
    <scope>NUCLEOTIDE SEQUENCE [LARGE SCALE GENOMIC DNA]</scope>
    <source>
        <strain evidence="2">Foug A</strain>
    </source>
</reference>
<gene>
    <name evidence="1" type="ORF">SCLCIDRAFT_1210678</name>
</gene>
<proteinExistence type="predicted"/>
<protein>
    <submittedName>
        <fullName evidence="1">Uncharacterized protein</fullName>
    </submittedName>
</protein>
<dbReference type="InParanoid" id="A0A0C3EFV4"/>
<dbReference type="AlphaFoldDB" id="A0A0C3EFV4"/>
<evidence type="ECO:0000313" key="1">
    <source>
        <dbReference type="EMBL" id="KIM67179.1"/>
    </source>
</evidence>
<organism evidence="1 2">
    <name type="scientific">Scleroderma citrinum Foug A</name>
    <dbReference type="NCBI Taxonomy" id="1036808"/>
    <lineage>
        <taxon>Eukaryota</taxon>
        <taxon>Fungi</taxon>
        <taxon>Dikarya</taxon>
        <taxon>Basidiomycota</taxon>
        <taxon>Agaricomycotina</taxon>
        <taxon>Agaricomycetes</taxon>
        <taxon>Agaricomycetidae</taxon>
        <taxon>Boletales</taxon>
        <taxon>Sclerodermatineae</taxon>
        <taxon>Sclerodermataceae</taxon>
        <taxon>Scleroderma</taxon>
    </lineage>
</organism>
<reference evidence="1 2" key="1">
    <citation type="submission" date="2014-04" db="EMBL/GenBank/DDBJ databases">
        <authorList>
            <consortium name="DOE Joint Genome Institute"/>
            <person name="Kuo A."/>
            <person name="Kohler A."/>
            <person name="Nagy L.G."/>
            <person name="Floudas D."/>
            <person name="Copeland A."/>
            <person name="Barry K.W."/>
            <person name="Cichocki N."/>
            <person name="Veneault-Fourrey C."/>
            <person name="LaButti K."/>
            <person name="Lindquist E.A."/>
            <person name="Lipzen A."/>
            <person name="Lundell T."/>
            <person name="Morin E."/>
            <person name="Murat C."/>
            <person name="Sun H."/>
            <person name="Tunlid A."/>
            <person name="Henrissat B."/>
            <person name="Grigoriev I.V."/>
            <person name="Hibbett D.S."/>
            <person name="Martin F."/>
            <person name="Nordberg H.P."/>
            <person name="Cantor M.N."/>
            <person name="Hua S.X."/>
        </authorList>
    </citation>
    <scope>NUCLEOTIDE SEQUENCE [LARGE SCALE GENOMIC DNA]</scope>
    <source>
        <strain evidence="1 2">Foug A</strain>
    </source>
</reference>
<accession>A0A0C3EFV4</accession>
<sequence length="210" mass="23037">MPLREVFMAYTAVVSQRCPPSGLRKSLPNFDFGAMWRICIGNTTTGNLLLASAFSVYVVSIRLSEQLWCFCAWDYLSDTILLTDARGCTSKEKYGPAAIVCSTICYALSYLFRYAGNDTRSYITTSPKTVALRDVLQHLEVMSSSCGLSKSAGIPLLLELLADDEKAHFHPGTGTKALLEKFPPMGFQVVLCRDRHVPGLILIPSEAAAI</sequence>
<evidence type="ECO:0000313" key="2">
    <source>
        <dbReference type="Proteomes" id="UP000053989"/>
    </source>
</evidence>